<feature type="compositionally biased region" description="Polar residues" evidence="1">
    <location>
        <begin position="819"/>
        <end position="832"/>
    </location>
</feature>
<dbReference type="Proteomes" id="UP000277580">
    <property type="component" value="Unassembled WGS sequence"/>
</dbReference>
<evidence type="ECO:0000313" key="3">
    <source>
        <dbReference type="Proteomes" id="UP000277580"/>
    </source>
</evidence>
<feature type="compositionally biased region" description="Basic and acidic residues" evidence="1">
    <location>
        <begin position="66"/>
        <end position="96"/>
    </location>
</feature>
<feature type="compositionally biased region" description="Basic and acidic residues" evidence="1">
    <location>
        <begin position="717"/>
        <end position="734"/>
    </location>
</feature>
<feature type="region of interest" description="Disordered" evidence="1">
    <location>
        <begin position="472"/>
        <end position="622"/>
    </location>
</feature>
<feature type="region of interest" description="Disordered" evidence="1">
    <location>
        <begin position="402"/>
        <end position="422"/>
    </location>
</feature>
<feature type="compositionally biased region" description="Acidic residues" evidence="1">
    <location>
        <begin position="592"/>
        <end position="606"/>
    </location>
</feature>
<feature type="compositionally biased region" description="Acidic residues" evidence="1">
    <location>
        <begin position="999"/>
        <end position="1009"/>
    </location>
</feature>
<sequence>MAPARRSTRSKAETAGNKIEIAPKVPATRVAKKAKVTAKETIEKEIEEKDVRRSTRTRKGTNVEPEVEKVVEAKAGDEHEAEEENKAGKNGIEKADTTPAVPEPQAAPVSDVGPTVPLVKAKATRGRAAKGKTTVTAPVEEEVVIVEAIIAPATPAPTLRRSTRGNRGASEAPTEDNSITMAPTVEKPKRGKKVTSEIFEASAVESAAASSSATPHWAKKRESKAEEQTEVIVGGQGEDVLEKATAKGKKRKASVSKKGRGKAKKVHEELEAEEAEAEAEAGEPEIEEPEASENFEVEEIATAVKEPIPTVEEEPTIGNDPVTDHEVAKEEPKHSTKTAKPSKKATAAMKAAAKKAIVTRKSTRGKKIEGVENQDEAAQHDQTDRIVEDIPMANPQVIMESSKEANDEETVPEPASEVLGSSQATEVDDFHGEGTNKVPKAQDSGVFIDSFRSTQDGSEAIPKEQIDIKAVEQEAKEDSEVGIKSSDITRGSADSISVKNAGDESSSVALMNENPSSEEKTKKAESHIFAARNEDPKNQAEDAIENIVGADSQATNTNKAKVPKPKKKSAATKKKERAAATKKAKSQLQPEIDADGDVNVDAEPEAEIDHKSAPSSSRIIDPAIVLGPRKSGIAKKVTTVRRGRSAAAKPEIVVTESAQKDEILSDHGKDAEPEIIGEKPKAIQETEPIDVVSEGTSLRQSSSEAVTRMSEDVQNETVHEEIPGKPSEEVVSAHDEDEEFALPMSKPIILSPTRFTSPDPNLDPIKSSVPSSPVTFSVSHPQLHSSPLRNASQEPILASPGSVSTPRGPSPIKKWATPNKHTPSRLSQSGTPFKNLEDSRDIRKVASTPTRVLNVDVQSSPVMMPPPTPDAVSGDGRSPVKQTPTKESLVGDVVLSNAKVNLEMENKGHMNSSPIKNPTPIKADSFIRSSPAGRLSFAEDLPSPAARRLESGIPLLKSPVASSSSISSPIKKTKLDFLKDTKTSALSSSPSWNLSFTSENDEDDDDNVGDDTFADRESFHDVEDLVDKLDEEEVSTESIHKEIVDQEETFVEKPAAVSPNIHHLTWMKVSCLNCLIRLRIPLGERSLRL</sequence>
<evidence type="ECO:0000313" key="2">
    <source>
        <dbReference type="EMBL" id="RPB17268.1"/>
    </source>
</evidence>
<dbReference type="InParanoid" id="A0A3N4L658"/>
<feature type="compositionally biased region" description="Low complexity" evidence="1">
    <location>
        <begin position="196"/>
        <end position="213"/>
    </location>
</feature>
<dbReference type="EMBL" id="ML119106">
    <property type="protein sequence ID" value="RPB17268.1"/>
    <property type="molecule type" value="Genomic_DNA"/>
</dbReference>
<feature type="region of interest" description="Disordered" evidence="1">
    <location>
        <begin position="693"/>
        <end position="890"/>
    </location>
</feature>
<feature type="region of interest" description="Disordered" evidence="1">
    <location>
        <begin position="1"/>
        <end position="20"/>
    </location>
</feature>
<feature type="compositionally biased region" description="Polar residues" evidence="1">
    <location>
        <begin position="694"/>
        <end position="705"/>
    </location>
</feature>
<accession>A0A3N4L658</accession>
<feature type="region of interest" description="Disordered" evidence="1">
    <location>
        <begin position="904"/>
        <end position="926"/>
    </location>
</feature>
<proteinExistence type="predicted"/>
<feature type="compositionally biased region" description="Basic and acidic residues" evidence="1">
    <location>
        <begin position="322"/>
        <end position="334"/>
    </location>
</feature>
<feature type="compositionally biased region" description="Low complexity" evidence="1">
    <location>
        <begin position="767"/>
        <end position="781"/>
    </location>
</feature>
<organism evidence="2 3">
    <name type="scientific">Morchella conica CCBAS932</name>
    <dbReference type="NCBI Taxonomy" id="1392247"/>
    <lineage>
        <taxon>Eukaryota</taxon>
        <taxon>Fungi</taxon>
        <taxon>Dikarya</taxon>
        <taxon>Ascomycota</taxon>
        <taxon>Pezizomycotina</taxon>
        <taxon>Pezizomycetes</taxon>
        <taxon>Pezizales</taxon>
        <taxon>Morchellaceae</taxon>
        <taxon>Morchella</taxon>
    </lineage>
</organism>
<feature type="compositionally biased region" description="Polar residues" evidence="1">
    <location>
        <begin position="782"/>
        <end position="793"/>
    </location>
</feature>
<dbReference type="OrthoDB" id="10352463at2759"/>
<protein>
    <submittedName>
        <fullName evidence="2">Uncharacterized protein</fullName>
    </submittedName>
</protein>
<name>A0A3N4L658_9PEZI</name>
<feature type="compositionally biased region" description="Polar residues" evidence="1">
    <location>
        <begin position="486"/>
        <end position="515"/>
    </location>
</feature>
<feature type="compositionally biased region" description="Basic and acidic residues" evidence="1">
    <location>
        <begin position="43"/>
        <end position="53"/>
    </location>
</feature>
<reference evidence="2 3" key="1">
    <citation type="journal article" date="2018" name="Nat. Ecol. Evol.">
        <title>Pezizomycetes genomes reveal the molecular basis of ectomycorrhizal truffle lifestyle.</title>
        <authorList>
            <person name="Murat C."/>
            <person name="Payen T."/>
            <person name="Noel B."/>
            <person name="Kuo A."/>
            <person name="Morin E."/>
            <person name="Chen J."/>
            <person name="Kohler A."/>
            <person name="Krizsan K."/>
            <person name="Balestrini R."/>
            <person name="Da Silva C."/>
            <person name="Montanini B."/>
            <person name="Hainaut M."/>
            <person name="Levati E."/>
            <person name="Barry K.W."/>
            <person name="Belfiori B."/>
            <person name="Cichocki N."/>
            <person name="Clum A."/>
            <person name="Dockter R.B."/>
            <person name="Fauchery L."/>
            <person name="Guy J."/>
            <person name="Iotti M."/>
            <person name="Le Tacon F."/>
            <person name="Lindquist E.A."/>
            <person name="Lipzen A."/>
            <person name="Malagnac F."/>
            <person name="Mello A."/>
            <person name="Molinier V."/>
            <person name="Miyauchi S."/>
            <person name="Poulain J."/>
            <person name="Riccioni C."/>
            <person name="Rubini A."/>
            <person name="Sitrit Y."/>
            <person name="Splivallo R."/>
            <person name="Traeger S."/>
            <person name="Wang M."/>
            <person name="Zifcakova L."/>
            <person name="Wipf D."/>
            <person name="Zambonelli A."/>
            <person name="Paolocci F."/>
            <person name="Nowrousian M."/>
            <person name="Ottonello S."/>
            <person name="Baldrian P."/>
            <person name="Spatafora J.W."/>
            <person name="Henrissat B."/>
            <person name="Nagy L.G."/>
            <person name="Aury J.M."/>
            <person name="Wincker P."/>
            <person name="Grigoriev I.V."/>
            <person name="Bonfante P."/>
            <person name="Martin F.M."/>
        </authorList>
    </citation>
    <scope>NUCLEOTIDE SEQUENCE [LARGE SCALE GENOMIC DNA]</scope>
    <source>
        <strain evidence="2 3">CCBAS932</strain>
    </source>
</reference>
<feature type="region of interest" description="Disordered" evidence="1">
    <location>
        <begin position="153"/>
        <end position="388"/>
    </location>
</feature>
<dbReference type="AlphaFoldDB" id="A0A3N4L658"/>
<feature type="compositionally biased region" description="Low complexity" evidence="1">
    <location>
        <begin position="984"/>
        <end position="998"/>
    </location>
</feature>
<feature type="compositionally biased region" description="Basic and acidic residues" evidence="1">
    <location>
        <begin position="835"/>
        <end position="844"/>
    </location>
</feature>
<feature type="compositionally biased region" description="Basic and acidic residues" evidence="1">
    <location>
        <begin position="377"/>
        <end position="388"/>
    </location>
</feature>
<feature type="compositionally biased region" description="Basic residues" evidence="1">
    <location>
        <begin position="561"/>
        <end position="585"/>
    </location>
</feature>
<feature type="compositionally biased region" description="Basic residues" evidence="1">
    <location>
        <begin position="246"/>
        <end position="265"/>
    </location>
</feature>
<gene>
    <name evidence="2" type="ORF">P167DRAFT_123370</name>
</gene>
<feature type="compositionally biased region" description="Basic and acidic residues" evidence="1">
    <location>
        <begin position="472"/>
        <end position="481"/>
    </location>
</feature>
<feature type="compositionally biased region" description="Basic and acidic residues" evidence="1">
    <location>
        <begin position="517"/>
        <end position="540"/>
    </location>
</feature>
<feature type="region of interest" description="Disordered" evidence="1">
    <location>
        <begin position="43"/>
        <end position="140"/>
    </location>
</feature>
<feature type="compositionally biased region" description="Polar residues" evidence="1">
    <location>
        <begin position="847"/>
        <end position="861"/>
    </location>
</feature>
<feature type="region of interest" description="Disordered" evidence="1">
    <location>
        <begin position="984"/>
        <end position="1014"/>
    </location>
</feature>
<feature type="compositionally biased region" description="Low complexity" evidence="1">
    <location>
        <begin position="344"/>
        <end position="356"/>
    </location>
</feature>
<evidence type="ECO:0000256" key="1">
    <source>
        <dbReference type="SAM" id="MobiDB-lite"/>
    </source>
</evidence>
<keyword evidence="3" id="KW-1185">Reference proteome</keyword>
<feature type="compositionally biased region" description="Acidic residues" evidence="1">
    <location>
        <begin position="270"/>
        <end position="299"/>
    </location>
</feature>